<comment type="caution">
    <text evidence="10">The sequence shown here is derived from an EMBL/GenBank/DDBJ whole genome shotgun (WGS) entry which is preliminary data.</text>
</comment>
<feature type="binding site" evidence="8">
    <location>
        <position position="106"/>
    </location>
    <ligand>
        <name>Zn(2+)</name>
        <dbReference type="ChEBI" id="CHEBI:29105"/>
    </ligand>
</feature>
<gene>
    <name evidence="10" type="ORF">dsmv_2816</name>
</gene>
<feature type="active site" evidence="7">
    <location>
        <position position="285"/>
    </location>
</feature>
<dbReference type="PANTHER" id="PTHR10309">
    <property type="entry name" value="MANNOSE-6-PHOSPHATE ISOMERASE"/>
    <property type="match status" value="1"/>
</dbReference>
<evidence type="ECO:0000256" key="8">
    <source>
        <dbReference type="PIRSR" id="PIRSR001480-2"/>
    </source>
</evidence>
<evidence type="ECO:0000259" key="9">
    <source>
        <dbReference type="Pfam" id="PF20511"/>
    </source>
</evidence>
<comment type="catalytic activity">
    <reaction evidence="1">
        <text>D-mannose 6-phosphate = D-fructose 6-phosphate</text>
        <dbReference type="Rhea" id="RHEA:12356"/>
        <dbReference type="ChEBI" id="CHEBI:58735"/>
        <dbReference type="ChEBI" id="CHEBI:61527"/>
        <dbReference type="EC" id="5.3.1.8"/>
    </reaction>
</comment>
<dbReference type="SUPFAM" id="SSF51182">
    <property type="entry name" value="RmlC-like cupins"/>
    <property type="match status" value="1"/>
</dbReference>
<dbReference type="InterPro" id="IPR018050">
    <property type="entry name" value="Pmannose_isomerase-type1_CS"/>
</dbReference>
<reference evidence="10 11" key="1">
    <citation type="journal article" date="2013" name="Genome Announc.">
        <title>Draft genome sequences for three mercury-methylating, sulfate-reducing bacteria.</title>
        <authorList>
            <person name="Brown S.D."/>
            <person name="Hurt R.A.Jr."/>
            <person name="Gilmour C.C."/>
            <person name="Elias D.A."/>
        </authorList>
    </citation>
    <scope>NUCLEOTIDE SEQUENCE [LARGE SCALE GENOMIC DNA]</scope>
    <source>
        <strain evidence="10 11">DSM 2059</strain>
    </source>
</reference>
<keyword evidence="4 8" id="KW-0479">Metal-binding</keyword>
<evidence type="ECO:0000256" key="1">
    <source>
        <dbReference type="ARBA" id="ARBA00000757"/>
    </source>
</evidence>
<keyword evidence="6 10" id="KW-0413">Isomerase</keyword>
<evidence type="ECO:0000256" key="6">
    <source>
        <dbReference type="ARBA" id="ARBA00023235"/>
    </source>
</evidence>
<dbReference type="AlphaFoldDB" id="S7TR65"/>
<feature type="binding site" evidence="8">
    <location>
        <position position="141"/>
    </location>
    <ligand>
        <name>Zn(2+)</name>
        <dbReference type="ChEBI" id="CHEBI:29105"/>
    </ligand>
</feature>
<dbReference type="InterPro" id="IPR001250">
    <property type="entry name" value="Man6P_Isoase-1"/>
</dbReference>
<dbReference type="Gene3D" id="1.10.441.10">
    <property type="entry name" value="Phosphomannose Isomerase, domain 2"/>
    <property type="match status" value="1"/>
</dbReference>
<dbReference type="RefSeq" id="WP_020877573.1">
    <property type="nucleotide sequence ID" value="NZ_ATHJ01000092.1"/>
</dbReference>
<organism evidence="10 11">
    <name type="scientific">Desulfococcus multivorans DSM 2059</name>
    <dbReference type="NCBI Taxonomy" id="1121405"/>
    <lineage>
        <taxon>Bacteria</taxon>
        <taxon>Pseudomonadati</taxon>
        <taxon>Thermodesulfobacteriota</taxon>
        <taxon>Desulfobacteria</taxon>
        <taxon>Desulfobacterales</taxon>
        <taxon>Desulfococcaceae</taxon>
        <taxon>Desulfococcus</taxon>
    </lineage>
</organism>
<dbReference type="PIRSF" id="PIRSF001480">
    <property type="entry name" value="Mannose-6-phosphate_isomerase"/>
    <property type="match status" value="1"/>
</dbReference>
<dbReference type="GO" id="GO:0005829">
    <property type="term" value="C:cytosol"/>
    <property type="evidence" value="ECO:0007669"/>
    <property type="project" value="TreeGrafter"/>
</dbReference>
<dbReference type="Proteomes" id="UP000014977">
    <property type="component" value="Unassembled WGS sequence"/>
</dbReference>
<name>S7TR65_DESML</name>
<dbReference type="CDD" id="cd07011">
    <property type="entry name" value="cupin_PMI_type_I_N"/>
    <property type="match status" value="1"/>
</dbReference>
<sequence>MEKMIDTRIWILDNAILKYPWGSHTAIPDLLGRPPSGDPQAEMWMGAHPKAPSRIEMDGEQIPLNRAIERYPEAILGERTAAAFSRRLPFLFKVLAAAAPLSIQAHPDRRQAATGFQAENRAGIPLDASNRNYRDDNHKPECICALTPFWGLCGFRPVADITALLEAICPRTLSHEIGNLREGRPAEVLKALYASLLTFPASRKRAILDEALENSRRRMDESPVFRWIPALNKAYPDDIAAVSPAILNLFCLTPGQALYLPAGELHAYLDGMGIELMANSDNVLRGGLTAKHIDVGELMKILETTPRTLEKLVPERVSEYEDVYRTPAQEFQLSVISMRTSSEGVRKAVDGVEILLCTEGSVHIGAEGVRKETVLTRGVSVLIPAEVGAYVLRGRGRIYRASVPL</sequence>
<dbReference type="GO" id="GO:0004476">
    <property type="term" value="F:mannose-6-phosphate isomerase activity"/>
    <property type="evidence" value="ECO:0007669"/>
    <property type="project" value="UniProtKB-EC"/>
</dbReference>
<evidence type="ECO:0000313" key="11">
    <source>
        <dbReference type="Proteomes" id="UP000014977"/>
    </source>
</evidence>
<dbReference type="GO" id="GO:0008270">
    <property type="term" value="F:zinc ion binding"/>
    <property type="evidence" value="ECO:0007669"/>
    <property type="project" value="InterPro"/>
</dbReference>
<evidence type="ECO:0000256" key="5">
    <source>
        <dbReference type="ARBA" id="ARBA00022833"/>
    </source>
</evidence>
<dbReference type="eggNOG" id="COG1482">
    <property type="taxonomic scope" value="Bacteria"/>
</dbReference>
<feature type="binding site" evidence="8">
    <location>
        <position position="104"/>
    </location>
    <ligand>
        <name>Zn(2+)</name>
        <dbReference type="ChEBI" id="CHEBI:29105"/>
    </ligand>
</feature>
<feature type="binding site" evidence="8">
    <location>
        <position position="266"/>
    </location>
    <ligand>
        <name>Zn(2+)</name>
        <dbReference type="ChEBI" id="CHEBI:29105"/>
    </ligand>
</feature>
<dbReference type="NCBIfam" id="TIGR00218">
    <property type="entry name" value="manA"/>
    <property type="match status" value="1"/>
</dbReference>
<dbReference type="InterPro" id="IPR011051">
    <property type="entry name" value="RmlC_Cupin_sf"/>
</dbReference>
<comment type="similarity">
    <text evidence="2">Belongs to the mannose-6-phosphate isomerase type 1 family.</text>
</comment>
<dbReference type="InterPro" id="IPR014710">
    <property type="entry name" value="RmlC-like_jellyroll"/>
</dbReference>
<dbReference type="Pfam" id="PF20511">
    <property type="entry name" value="PMI_typeI_cat"/>
    <property type="match status" value="1"/>
</dbReference>
<evidence type="ECO:0000256" key="7">
    <source>
        <dbReference type="PIRSR" id="PIRSR001480-1"/>
    </source>
</evidence>
<dbReference type="GO" id="GO:0005975">
    <property type="term" value="P:carbohydrate metabolic process"/>
    <property type="evidence" value="ECO:0007669"/>
    <property type="project" value="InterPro"/>
</dbReference>
<protein>
    <recommendedName>
        <fullName evidence="3">mannose-6-phosphate isomerase</fullName>
        <ecNumber evidence="3">5.3.1.8</ecNumber>
    </recommendedName>
</protein>
<proteinExistence type="inferred from homology"/>
<dbReference type="EMBL" id="ATHJ01000092">
    <property type="protein sequence ID" value="EPR39160.1"/>
    <property type="molecule type" value="Genomic_DNA"/>
</dbReference>
<accession>S7TR65</accession>
<keyword evidence="11" id="KW-1185">Reference proteome</keyword>
<evidence type="ECO:0000256" key="2">
    <source>
        <dbReference type="ARBA" id="ARBA00010772"/>
    </source>
</evidence>
<dbReference type="PATRIC" id="fig|1121405.3.peg.2500"/>
<dbReference type="EC" id="5.3.1.8" evidence="3"/>
<comment type="cofactor">
    <cofactor evidence="8">
        <name>Zn(2+)</name>
        <dbReference type="ChEBI" id="CHEBI:29105"/>
    </cofactor>
    <text evidence="8">Binds 1 zinc ion per subunit.</text>
</comment>
<evidence type="ECO:0000256" key="3">
    <source>
        <dbReference type="ARBA" id="ARBA00011956"/>
    </source>
</evidence>
<dbReference type="GO" id="GO:0009298">
    <property type="term" value="P:GDP-mannose biosynthetic process"/>
    <property type="evidence" value="ECO:0007669"/>
    <property type="project" value="InterPro"/>
</dbReference>
<evidence type="ECO:0000313" key="10">
    <source>
        <dbReference type="EMBL" id="EPR39160.1"/>
    </source>
</evidence>
<dbReference type="STRING" id="897.B2D07_10780"/>
<dbReference type="PROSITE" id="PS00965">
    <property type="entry name" value="PMI_I_1"/>
    <property type="match status" value="1"/>
</dbReference>
<dbReference type="PANTHER" id="PTHR10309:SF0">
    <property type="entry name" value="MANNOSE-6-PHOSPHATE ISOMERASE"/>
    <property type="match status" value="1"/>
</dbReference>
<keyword evidence="5 8" id="KW-0862">Zinc</keyword>
<feature type="domain" description="Phosphomannose isomerase type I catalytic" evidence="9">
    <location>
        <begin position="12"/>
        <end position="158"/>
    </location>
</feature>
<dbReference type="InterPro" id="IPR046457">
    <property type="entry name" value="PMI_typeI_cat"/>
</dbReference>
<dbReference type="Gene3D" id="2.60.120.10">
    <property type="entry name" value="Jelly Rolls"/>
    <property type="match status" value="2"/>
</dbReference>
<dbReference type="InterPro" id="IPR016305">
    <property type="entry name" value="Mannose-6-P_Isomerase"/>
</dbReference>
<dbReference type="PRINTS" id="PR00714">
    <property type="entry name" value="MAN6PISMRASE"/>
</dbReference>
<evidence type="ECO:0000256" key="4">
    <source>
        <dbReference type="ARBA" id="ARBA00022723"/>
    </source>
</evidence>
<dbReference type="OrthoDB" id="9792649at2"/>